<dbReference type="Gene3D" id="3.80.10.10">
    <property type="entry name" value="Ribonuclease Inhibitor"/>
    <property type="match status" value="1"/>
</dbReference>
<dbReference type="GO" id="GO:0031267">
    <property type="term" value="F:small GTPase binding"/>
    <property type="evidence" value="ECO:0007669"/>
    <property type="project" value="TreeGrafter"/>
</dbReference>
<dbReference type="InterPro" id="IPR027038">
    <property type="entry name" value="RanGap"/>
</dbReference>
<dbReference type="EMBL" id="MPUH01001346">
    <property type="protein sequence ID" value="OMJ68341.1"/>
    <property type="molecule type" value="Genomic_DNA"/>
</dbReference>
<accession>A0A1R2AUY7</accession>
<sequence>MEAEHKILPMTKVVDIRQMPEEVKAASPYLAEPEISTALQLGEYICKNKGTFPPDLLKITEEKNNLTELCLKHLRLNEEGIKHLSVVLYFLKSLKFANFHDMQLEPKDLAVLSPAIAKLSNLEEINFTANNIGPGCKHLSLAIGHLSKLIILDLTDCSLRAGHMTTLSSDIKKLTKLELLKLSFNHIEDYGCDALCKIIPEMPLLVEIELFTCGITNISYKCLENAFKNSNLHSVLLGNNQFTPKFEGKLKKAFPFVHFGIKHYRCNIF</sequence>
<reference evidence="1 2" key="1">
    <citation type="submission" date="2016-11" db="EMBL/GenBank/DDBJ databases">
        <title>The macronuclear genome of Stentor coeruleus: a giant cell with tiny introns.</title>
        <authorList>
            <person name="Slabodnick M."/>
            <person name="Ruby J.G."/>
            <person name="Reiff S.B."/>
            <person name="Swart E.C."/>
            <person name="Gosai S."/>
            <person name="Prabakaran S."/>
            <person name="Witkowska E."/>
            <person name="Larue G.E."/>
            <person name="Fisher S."/>
            <person name="Freeman R.M."/>
            <person name="Gunawardena J."/>
            <person name="Chu W."/>
            <person name="Stover N.A."/>
            <person name="Gregory B.D."/>
            <person name="Nowacki M."/>
            <person name="Derisi J."/>
            <person name="Roy S.W."/>
            <person name="Marshall W.F."/>
            <person name="Sood P."/>
        </authorList>
    </citation>
    <scope>NUCLEOTIDE SEQUENCE [LARGE SCALE GENOMIC DNA]</scope>
    <source>
        <strain evidence="1">WM001</strain>
    </source>
</reference>
<dbReference type="GO" id="GO:0005634">
    <property type="term" value="C:nucleus"/>
    <property type="evidence" value="ECO:0007669"/>
    <property type="project" value="TreeGrafter"/>
</dbReference>
<comment type="caution">
    <text evidence="1">The sequence shown here is derived from an EMBL/GenBank/DDBJ whole genome shotgun (WGS) entry which is preliminary data.</text>
</comment>
<dbReference type="OrthoDB" id="1394818at2759"/>
<dbReference type="GO" id="GO:0005829">
    <property type="term" value="C:cytosol"/>
    <property type="evidence" value="ECO:0007669"/>
    <property type="project" value="TreeGrafter"/>
</dbReference>
<dbReference type="PANTHER" id="PTHR24113">
    <property type="entry name" value="RAN GTPASE-ACTIVATING PROTEIN 1"/>
    <property type="match status" value="1"/>
</dbReference>
<protein>
    <submittedName>
        <fullName evidence="1">Uncharacterized protein</fullName>
    </submittedName>
</protein>
<organism evidence="1 2">
    <name type="scientific">Stentor coeruleus</name>
    <dbReference type="NCBI Taxonomy" id="5963"/>
    <lineage>
        <taxon>Eukaryota</taxon>
        <taxon>Sar</taxon>
        <taxon>Alveolata</taxon>
        <taxon>Ciliophora</taxon>
        <taxon>Postciliodesmatophora</taxon>
        <taxon>Heterotrichea</taxon>
        <taxon>Heterotrichida</taxon>
        <taxon>Stentoridae</taxon>
        <taxon>Stentor</taxon>
    </lineage>
</organism>
<evidence type="ECO:0000313" key="2">
    <source>
        <dbReference type="Proteomes" id="UP000187209"/>
    </source>
</evidence>
<keyword evidence="2" id="KW-1185">Reference proteome</keyword>
<dbReference type="PANTHER" id="PTHR24113:SF15">
    <property type="entry name" value="NACHT DOMAIN-CONTAINING PROTEIN"/>
    <property type="match status" value="1"/>
</dbReference>
<proteinExistence type="predicted"/>
<name>A0A1R2AUY7_9CILI</name>
<dbReference type="InterPro" id="IPR032675">
    <property type="entry name" value="LRR_dom_sf"/>
</dbReference>
<dbReference type="GO" id="GO:0005096">
    <property type="term" value="F:GTPase activator activity"/>
    <property type="evidence" value="ECO:0007669"/>
    <property type="project" value="InterPro"/>
</dbReference>
<dbReference type="Proteomes" id="UP000187209">
    <property type="component" value="Unassembled WGS sequence"/>
</dbReference>
<dbReference type="GO" id="GO:0006913">
    <property type="term" value="P:nucleocytoplasmic transport"/>
    <property type="evidence" value="ECO:0007669"/>
    <property type="project" value="TreeGrafter"/>
</dbReference>
<dbReference type="GO" id="GO:0048471">
    <property type="term" value="C:perinuclear region of cytoplasm"/>
    <property type="evidence" value="ECO:0007669"/>
    <property type="project" value="TreeGrafter"/>
</dbReference>
<gene>
    <name evidence="1" type="ORF">SteCoe_34233</name>
</gene>
<dbReference type="AlphaFoldDB" id="A0A1R2AUY7"/>
<dbReference type="SUPFAM" id="SSF52047">
    <property type="entry name" value="RNI-like"/>
    <property type="match status" value="1"/>
</dbReference>
<evidence type="ECO:0000313" key="1">
    <source>
        <dbReference type="EMBL" id="OMJ68341.1"/>
    </source>
</evidence>